<dbReference type="Pfam" id="PF08498">
    <property type="entry name" value="Sterol_MT_C"/>
    <property type="match status" value="1"/>
</dbReference>
<dbReference type="PANTHER" id="PTHR44742:SF2">
    <property type="entry name" value="24-METHYLENESTEROL C-METHYLTRANSFERASE 2"/>
    <property type="match status" value="1"/>
</dbReference>
<feature type="chain" id="PRO_5042212465" description="Sterol methyltransferase C-terminal domain-containing protein" evidence="2">
    <location>
        <begin position="29"/>
        <end position="347"/>
    </location>
</feature>
<dbReference type="GO" id="GO:0008168">
    <property type="term" value="F:methyltransferase activity"/>
    <property type="evidence" value="ECO:0007669"/>
    <property type="project" value="InterPro"/>
</dbReference>
<accession>A0AAD2DW87</accession>
<reference evidence="4" key="1">
    <citation type="submission" date="2023-05" db="EMBL/GenBank/DDBJ databases">
        <authorList>
            <person name="Huff M."/>
        </authorList>
    </citation>
    <scope>NUCLEOTIDE SEQUENCE</scope>
</reference>
<name>A0AAD2DW87_9LAMI</name>
<feature type="domain" description="Sterol methyltransferase C-terminal" evidence="3">
    <location>
        <begin position="1"/>
        <end position="43"/>
    </location>
</feature>
<dbReference type="InterPro" id="IPR013705">
    <property type="entry name" value="Sterol_MeTrfase_C"/>
</dbReference>
<dbReference type="Proteomes" id="UP000834106">
    <property type="component" value="Chromosome 8"/>
</dbReference>
<keyword evidence="5" id="KW-1185">Reference proteome</keyword>
<dbReference type="GO" id="GO:0006694">
    <property type="term" value="P:steroid biosynthetic process"/>
    <property type="evidence" value="ECO:0007669"/>
    <property type="project" value="InterPro"/>
</dbReference>
<gene>
    <name evidence="4" type="ORF">FPE_LOCUS13686</name>
</gene>
<keyword evidence="1" id="KW-0472">Membrane</keyword>
<organism evidence="4 5">
    <name type="scientific">Fraxinus pennsylvanica</name>
    <dbReference type="NCBI Taxonomy" id="56036"/>
    <lineage>
        <taxon>Eukaryota</taxon>
        <taxon>Viridiplantae</taxon>
        <taxon>Streptophyta</taxon>
        <taxon>Embryophyta</taxon>
        <taxon>Tracheophyta</taxon>
        <taxon>Spermatophyta</taxon>
        <taxon>Magnoliopsida</taxon>
        <taxon>eudicotyledons</taxon>
        <taxon>Gunneridae</taxon>
        <taxon>Pentapetalae</taxon>
        <taxon>asterids</taxon>
        <taxon>lamiids</taxon>
        <taxon>Lamiales</taxon>
        <taxon>Oleaceae</taxon>
        <taxon>Oleeae</taxon>
        <taxon>Fraxinus</taxon>
    </lineage>
</organism>
<evidence type="ECO:0000313" key="5">
    <source>
        <dbReference type="Proteomes" id="UP000834106"/>
    </source>
</evidence>
<keyword evidence="1" id="KW-1133">Transmembrane helix</keyword>
<evidence type="ECO:0000313" key="4">
    <source>
        <dbReference type="EMBL" id="CAI9766256.1"/>
    </source>
</evidence>
<feature type="transmembrane region" description="Helical" evidence="1">
    <location>
        <begin position="96"/>
        <end position="116"/>
    </location>
</feature>
<proteinExistence type="predicted"/>
<sequence length="347" mass="39479">MGRIAYWRNHILVTILAWVGIAPKGVVDVHEMLFVTADYLTRGDNGKGGSAFRVEHRSKNPLGRLGTWQANPGVVGRAVETAIKVADRRSFYIHMYTIYAVYTFGYVINFALWLTIAASHCINSEQRQCRQWLDTAILTVLHPIEMKRRYLGTRCLLIQIGSVTKKLLDDRVVKREDLCFTSKLCSFCSFLLRGIFGIFTVGKIVSWANEWTCLIVRIHWSARLTKGAVGINPEDFVPVDIPTTWKAMEALYDSGYSPLGSPGTAMYKIDVLKHPVIVTTAEKLGKLQLRLLFDGVYRWVIVYYPRAQMNQGSKRTLMFSIGLYLMTYLPSSPKLIRQVIFIFIKPL</sequence>
<dbReference type="PANTHER" id="PTHR44742">
    <property type="match status" value="1"/>
</dbReference>
<keyword evidence="1" id="KW-0812">Transmembrane</keyword>
<protein>
    <recommendedName>
        <fullName evidence="3">Sterol methyltransferase C-terminal domain-containing protein</fullName>
    </recommendedName>
</protein>
<evidence type="ECO:0000259" key="3">
    <source>
        <dbReference type="Pfam" id="PF08498"/>
    </source>
</evidence>
<keyword evidence="2" id="KW-0732">Signal</keyword>
<feature type="signal peptide" evidence="2">
    <location>
        <begin position="1"/>
        <end position="28"/>
    </location>
</feature>
<evidence type="ECO:0000256" key="1">
    <source>
        <dbReference type="SAM" id="Phobius"/>
    </source>
</evidence>
<evidence type="ECO:0000256" key="2">
    <source>
        <dbReference type="SAM" id="SignalP"/>
    </source>
</evidence>
<dbReference type="EMBL" id="OU503043">
    <property type="protein sequence ID" value="CAI9766256.1"/>
    <property type="molecule type" value="Genomic_DNA"/>
</dbReference>
<dbReference type="AlphaFoldDB" id="A0AAD2DW87"/>